<evidence type="ECO:0000313" key="14">
    <source>
        <dbReference type="Proteomes" id="UP001044222"/>
    </source>
</evidence>
<evidence type="ECO:0000256" key="7">
    <source>
        <dbReference type="ARBA" id="ARBA00026084"/>
    </source>
</evidence>
<dbReference type="InterPro" id="IPR041664">
    <property type="entry name" value="AAA_16"/>
</dbReference>
<dbReference type="GO" id="GO:0005664">
    <property type="term" value="C:nuclear origin of replication recognition complex"/>
    <property type="evidence" value="ECO:0007669"/>
    <property type="project" value="TreeGrafter"/>
</dbReference>
<dbReference type="InterPro" id="IPR020796">
    <property type="entry name" value="ORC5"/>
</dbReference>
<organism evidence="13 14">
    <name type="scientific">Anguilla anguilla</name>
    <name type="common">European freshwater eel</name>
    <name type="synonym">Muraena anguilla</name>
    <dbReference type="NCBI Taxonomy" id="7936"/>
    <lineage>
        <taxon>Eukaryota</taxon>
        <taxon>Metazoa</taxon>
        <taxon>Chordata</taxon>
        <taxon>Craniata</taxon>
        <taxon>Vertebrata</taxon>
        <taxon>Euteleostomi</taxon>
        <taxon>Actinopterygii</taxon>
        <taxon>Neopterygii</taxon>
        <taxon>Teleostei</taxon>
        <taxon>Anguilliformes</taxon>
        <taxon>Anguillidae</taxon>
        <taxon>Anguilla</taxon>
    </lineage>
</organism>
<evidence type="ECO:0000256" key="3">
    <source>
        <dbReference type="ARBA" id="ARBA00022705"/>
    </source>
</evidence>
<keyword evidence="6" id="KW-0539">Nucleus</keyword>
<gene>
    <name evidence="13" type="ORF">ANANG_G00143980</name>
</gene>
<accession>A0A9D3MEN7</accession>
<dbReference type="GO" id="GO:0005524">
    <property type="term" value="F:ATP binding"/>
    <property type="evidence" value="ECO:0007669"/>
    <property type="project" value="UniProtKB-KW"/>
</dbReference>
<dbReference type="InterPro" id="IPR027417">
    <property type="entry name" value="P-loop_NTPase"/>
</dbReference>
<dbReference type="InterPro" id="IPR048866">
    <property type="entry name" value="ORC5_lid"/>
</dbReference>
<evidence type="ECO:0000259" key="10">
    <source>
        <dbReference type="Pfam" id="PF13191"/>
    </source>
</evidence>
<feature type="domain" description="ORC5 lid" evidence="12">
    <location>
        <begin position="214"/>
        <end position="281"/>
    </location>
</feature>
<feature type="domain" description="Origin recognition complex subunit 5 C-terminal" evidence="11">
    <location>
        <begin position="312"/>
        <end position="441"/>
    </location>
</feature>
<dbReference type="InterPro" id="IPR047088">
    <property type="entry name" value="ORC5_C"/>
</dbReference>
<comment type="similarity">
    <text evidence="2">Belongs to the ORC5 family.</text>
</comment>
<keyword evidence="5" id="KW-0067">ATP-binding</keyword>
<feature type="domain" description="Orc1-like AAA ATPase" evidence="10">
    <location>
        <begin position="20"/>
        <end position="165"/>
    </location>
</feature>
<dbReference type="FunFam" id="3.40.50.300:FF:000673">
    <property type="entry name" value="Origin recognition complex subunit 5"/>
    <property type="match status" value="1"/>
</dbReference>
<evidence type="ECO:0000256" key="6">
    <source>
        <dbReference type="ARBA" id="ARBA00023242"/>
    </source>
</evidence>
<evidence type="ECO:0000259" key="12">
    <source>
        <dbReference type="Pfam" id="PF21639"/>
    </source>
</evidence>
<comment type="subcellular location">
    <subcellularLocation>
        <location evidence="1">Nucleus</location>
    </subcellularLocation>
</comment>
<sequence length="507" mass="58006">MSAPLHPGYADDRVRLLIEKLPCRETQLNTLLALMGEPEQYCYPSIFIYGHRATGKSYVIQTLLRELELPHAVVSCVECVSAGILFEQVLRSFFGSAYSSSNALPRKPSLSDFIRLYRQLCVQFPATQTRYIILDKAELLRDMDANLLPGFLRLQELVEDNVTVILLSEIVWDKFRPNTGCFEPLLLHFPNYSKAELQQILARDTHPAYSPELYSSYINILLGVFYSVCRDLRELRHLAALNFPKFCEPLETGEAKEKDAHKLWRNIEPQLKKAMQTVYLREVSSVQWEEQQSAEGEVAELRGLSSHDHVELPYYSKYLLIAAYLASYNPARTDRRFFLKHHGKIKKTNFLKKHEKTSNHLLGPKPFPLDRLLAIFYSVVDSRVAPTASVFAQISSLVTLQLLSQVSHDDQLDAPKYKCAVSLDFIRAIARTVGFDVVRHLYDFLLRPDRHADRACRRVTTCPLLLILSRRTLSFQMYAGPPLACDSPIPAASRFLRPPDVSEKMQK</sequence>
<keyword evidence="14" id="KW-1185">Reference proteome</keyword>
<dbReference type="Pfam" id="PF14630">
    <property type="entry name" value="ORC5_C"/>
    <property type="match status" value="1"/>
</dbReference>
<comment type="function">
    <text evidence="8">Component of the origin recognition complex (ORC) that binds origins of replication. DNA-binding is ATP-dependent. The specific DNA sequences that define origins of replication have not been identified yet. ORC is required to assemble the pre-replication complex necessary to initiate DNA replication.</text>
</comment>
<dbReference type="PANTHER" id="PTHR12705:SF0">
    <property type="entry name" value="ORIGIN RECOGNITION COMPLEX SUBUNIT 5"/>
    <property type="match status" value="1"/>
</dbReference>
<dbReference type="SUPFAM" id="SSF52540">
    <property type="entry name" value="P-loop containing nucleoside triphosphate hydrolases"/>
    <property type="match status" value="1"/>
</dbReference>
<evidence type="ECO:0000313" key="13">
    <source>
        <dbReference type="EMBL" id="KAG5845890.1"/>
    </source>
</evidence>
<evidence type="ECO:0000256" key="4">
    <source>
        <dbReference type="ARBA" id="ARBA00022741"/>
    </source>
</evidence>
<keyword evidence="4" id="KW-0547">Nucleotide-binding</keyword>
<name>A0A9D3MEN7_ANGAN</name>
<comment type="caution">
    <text evidence="13">The sequence shown here is derived from an EMBL/GenBank/DDBJ whole genome shotgun (WGS) entry which is preliminary data.</text>
</comment>
<evidence type="ECO:0000259" key="11">
    <source>
        <dbReference type="Pfam" id="PF14630"/>
    </source>
</evidence>
<dbReference type="GO" id="GO:0003688">
    <property type="term" value="F:DNA replication origin binding"/>
    <property type="evidence" value="ECO:0007669"/>
    <property type="project" value="TreeGrafter"/>
</dbReference>
<keyword evidence="3" id="KW-0235">DNA replication</keyword>
<evidence type="ECO:0000256" key="1">
    <source>
        <dbReference type="ARBA" id="ARBA00004123"/>
    </source>
</evidence>
<protein>
    <recommendedName>
        <fullName evidence="9">Origin recognition complex subunit 5</fullName>
    </recommendedName>
</protein>
<dbReference type="EMBL" id="JAFIRN010000007">
    <property type="protein sequence ID" value="KAG5845890.1"/>
    <property type="molecule type" value="Genomic_DNA"/>
</dbReference>
<evidence type="ECO:0000256" key="8">
    <source>
        <dbReference type="ARBA" id="ARBA00057448"/>
    </source>
</evidence>
<evidence type="ECO:0000256" key="5">
    <source>
        <dbReference type="ARBA" id="ARBA00022840"/>
    </source>
</evidence>
<dbReference type="PANTHER" id="PTHR12705">
    <property type="entry name" value="ORIGIN RECOGNITION COMPLEX SUBUNIT 5"/>
    <property type="match status" value="1"/>
</dbReference>
<dbReference type="Pfam" id="PF13191">
    <property type="entry name" value="AAA_16"/>
    <property type="match status" value="1"/>
</dbReference>
<dbReference type="Pfam" id="PF21639">
    <property type="entry name" value="ORC5_lid"/>
    <property type="match status" value="1"/>
</dbReference>
<evidence type="ECO:0000256" key="9">
    <source>
        <dbReference type="ARBA" id="ARBA00069657"/>
    </source>
</evidence>
<dbReference type="AlphaFoldDB" id="A0A9D3MEN7"/>
<evidence type="ECO:0000256" key="2">
    <source>
        <dbReference type="ARBA" id="ARBA00006269"/>
    </source>
</evidence>
<reference evidence="13" key="1">
    <citation type="submission" date="2021-01" db="EMBL/GenBank/DDBJ databases">
        <title>A chromosome-scale assembly of European eel, Anguilla anguilla.</title>
        <authorList>
            <person name="Henkel C."/>
            <person name="Jong-Raadsen S.A."/>
            <person name="Dufour S."/>
            <person name="Weltzien F.-A."/>
            <person name="Palstra A.P."/>
            <person name="Pelster B."/>
            <person name="Spaink H.P."/>
            <person name="Van Den Thillart G.E."/>
            <person name="Jansen H."/>
            <person name="Zahm M."/>
            <person name="Klopp C."/>
            <person name="Cedric C."/>
            <person name="Louis A."/>
            <person name="Berthelot C."/>
            <person name="Parey E."/>
            <person name="Roest Crollius H."/>
            <person name="Montfort J."/>
            <person name="Robinson-Rechavi M."/>
            <person name="Bucao C."/>
            <person name="Bouchez O."/>
            <person name="Gislard M."/>
            <person name="Lluch J."/>
            <person name="Milhes M."/>
            <person name="Lampietro C."/>
            <person name="Lopez Roques C."/>
            <person name="Donnadieu C."/>
            <person name="Braasch I."/>
            <person name="Desvignes T."/>
            <person name="Postlethwait J."/>
            <person name="Bobe J."/>
            <person name="Guiguen Y."/>
            <person name="Dirks R."/>
        </authorList>
    </citation>
    <scope>NUCLEOTIDE SEQUENCE</scope>
    <source>
        <strain evidence="13">Tag_6206</strain>
        <tissue evidence="13">Liver</tissue>
    </source>
</reference>
<dbReference type="Proteomes" id="UP001044222">
    <property type="component" value="Chromosome 7"/>
</dbReference>
<dbReference type="Gene3D" id="3.40.50.300">
    <property type="entry name" value="P-loop containing nucleotide triphosphate hydrolases"/>
    <property type="match status" value="1"/>
</dbReference>
<proteinExistence type="inferred from homology"/>
<dbReference type="GO" id="GO:0006270">
    <property type="term" value="P:DNA replication initiation"/>
    <property type="evidence" value="ECO:0007669"/>
    <property type="project" value="TreeGrafter"/>
</dbReference>
<comment type="subunit">
    <text evidence="7">Component of ORC, a complex composed of at least 6 subunits: ORC1, ORC2, ORC3, ORC4, ORC5 and ORC6. ORC is regulated in a cell-cycle dependent manner. It is sequentially assembled at the exit from anaphase of mitosis and disassembled as cells enter S phase.</text>
</comment>